<evidence type="ECO:0000313" key="2">
    <source>
        <dbReference type="Proteomes" id="UP001220256"/>
    </source>
</evidence>
<evidence type="ECO:0000313" key="1">
    <source>
        <dbReference type="EMBL" id="KAJ5269502.1"/>
    </source>
</evidence>
<proteinExistence type="predicted"/>
<comment type="caution">
    <text evidence="1">The sequence shown here is derived from an EMBL/GenBank/DDBJ whole genome shotgun (WGS) entry which is preliminary data.</text>
</comment>
<dbReference type="Proteomes" id="UP001220256">
    <property type="component" value="Unassembled WGS sequence"/>
</dbReference>
<gene>
    <name evidence="1" type="ORF">N7505_005260</name>
</gene>
<reference evidence="1 2" key="1">
    <citation type="journal article" date="2023" name="IMA Fungus">
        <title>Comparative genomic study of the Penicillium genus elucidates a diverse pangenome and 15 lateral gene transfer events.</title>
        <authorList>
            <person name="Petersen C."/>
            <person name="Sorensen T."/>
            <person name="Nielsen M.R."/>
            <person name="Sondergaard T.E."/>
            <person name="Sorensen J.L."/>
            <person name="Fitzpatrick D.A."/>
            <person name="Frisvad J.C."/>
            <person name="Nielsen K.L."/>
        </authorList>
    </citation>
    <scope>NUCLEOTIDE SEQUENCE [LARGE SCALE GENOMIC DNA]</scope>
    <source>
        <strain evidence="1 2">IBT 3361</strain>
    </source>
</reference>
<dbReference type="EMBL" id="JAPVEB010000003">
    <property type="protein sequence ID" value="KAJ5269502.1"/>
    <property type="molecule type" value="Genomic_DNA"/>
</dbReference>
<name>A0ABQ8WI33_PENCH</name>
<sequence>MGFDHAEKKYEQKAAAWNLWWRRSPETLSMLLAKKHRPGEAISACLWKSGAFNICYQVRYENGPDVIVRFAALGRAILRREKVQIEVAAIKYIRKTT</sequence>
<organism evidence="1 2">
    <name type="scientific">Penicillium chrysogenum</name>
    <name type="common">Penicillium notatum</name>
    <dbReference type="NCBI Taxonomy" id="5076"/>
    <lineage>
        <taxon>Eukaryota</taxon>
        <taxon>Fungi</taxon>
        <taxon>Dikarya</taxon>
        <taxon>Ascomycota</taxon>
        <taxon>Pezizomycotina</taxon>
        <taxon>Eurotiomycetes</taxon>
        <taxon>Eurotiomycetidae</taxon>
        <taxon>Eurotiales</taxon>
        <taxon>Aspergillaceae</taxon>
        <taxon>Penicillium</taxon>
        <taxon>Penicillium chrysogenum species complex</taxon>
    </lineage>
</organism>
<keyword evidence="2" id="KW-1185">Reference proteome</keyword>
<accession>A0ABQ8WI33</accession>
<protein>
    <submittedName>
        <fullName evidence="1">Uncharacterized protein</fullName>
    </submittedName>
</protein>